<comment type="similarity">
    <text evidence="1">Belongs to the LytR/CpsA/Psr (LCP) family.</text>
</comment>
<evidence type="ECO:0000256" key="2">
    <source>
        <dbReference type="SAM" id="MobiDB-lite"/>
    </source>
</evidence>
<dbReference type="PANTHER" id="PTHR33392">
    <property type="entry name" value="POLYISOPRENYL-TEICHOIC ACID--PEPTIDOGLYCAN TEICHOIC ACID TRANSFERASE TAGU"/>
    <property type="match status" value="1"/>
</dbReference>
<dbReference type="Pfam" id="PF03816">
    <property type="entry name" value="LytR_cpsA_psr"/>
    <property type="match status" value="1"/>
</dbReference>
<feature type="compositionally biased region" description="Low complexity" evidence="2">
    <location>
        <begin position="88"/>
        <end position="115"/>
    </location>
</feature>
<accession>A0A839DZ69</accession>
<feature type="region of interest" description="Disordered" evidence="2">
    <location>
        <begin position="374"/>
        <end position="397"/>
    </location>
</feature>
<sequence>MPQDSHEGSFGHQRPHQEQPDEENEESSSGRRRRALGDDGTGGTRVTDLLSKHGKSSAQGGSAHRRRKPDAEESEGNQEQPPPPPQQQPQQQRAQQPQQSQPQQSQTQQPQQTQRPPAPPQAPPRQNQEPQAGAPMAPARRAAPPRAPAEQHQAPPDDSGQYTADRQPPRRPRPAGDAPQPPEYRGAPRRPNGTPPTRQPGPPAPPPGPTPPAAPPAHPRPAPGPDNTGAGEDPQATRISEALSGDGKPAPRAEPEQRPGPPAQPERTRQHPVPPPAREPVPDAEVTTQHAPVGQEDTPEQSEHGDTPEEDVSEDAEDVPGADEQPNGEYTAAIDATLARFSAVHDQIAEEEAQRRNRFAWLFRKRREPELGQDSLPFDFAVGRDSRSSRMESKQQHRKQRSVFAIKALAATAAALVFVATGVGWSAKAWVDAKFREVSALVRDGAGIQDAHLQTGDRNFLLVGSDTRAGAGAGEGVGTAKGVPGARGDTTMIAHIPADRSRIVVVSLPRDLEVDLPDCNRWDPKTGEYSSESVPEMENVKFNVAYATGGPKCTTKLVQQISGLSITNFLGIDFQGFSSMVDSVEGVRVCSKTPIIDDVLGPVIPTAGVHKLNGRQALEYVRARHVQGDPTSGYGRMERQQLFLSALLRKVMSANVLLDPGKLTNFVSAVTSNTFGENIGTDQLIALGKSLQGLKSDKVTFVTVPTTGVPNDNGNEELRESDAHSLFRAIIEGTSLAPEKSSDSKTREIAQTDSSVPASTNASSAALAAPALSQAPKPTQPSQVRVKVMNTTDQAGLAGETAQELRDVGFTVSGVGNLDTGGEGTIIRHSPSTTAAAQLLATSIPGAGLIADPSLGDALRLELGSGYEGTVHSPDTGKPDVPDNLSTVNAGKDRCGGV</sequence>
<feature type="compositionally biased region" description="Pro residues" evidence="2">
    <location>
        <begin position="193"/>
        <end position="224"/>
    </location>
</feature>
<feature type="compositionally biased region" description="Acidic residues" evidence="2">
    <location>
        <begin position="308"/>
        <end position="321"/>
    </location>
</feature>
<dbReference type="Gene3D" id="3.30.70.2390">
    <property type="match status" value="1"/>
</dbReference>
<evidence type="ECO:0000256" key="1">
    <source>
        <dbReference type="ARBA" id="ARBA00006068"/>
    </source>
</evidence>
<dbReference type="InterPro" id="IPR004474">
    <property type="entry name" value="LytR_CpsA_psr"/>
</dbReference>
<feature type="domain" description="Cell envelope-related transcriptional attenuator" evidence="3">
    <location>
        <begin position="487"/>
        <end position="652"/>
    </location>
</feature>
<dbReference type="Pfam" id="PF13399">
    <property type="entry name" value="LytR_C"/>
    <property type="match status" value="1"/>
</dbReference>
<dbReference type="InterPro" id="IPR050922">
    <property type="entry name" value="LytR/CpsA/Psr_CW_biosynth"/>
</dbReference>
<evidence type="ECO:0000259" key="4">
    <source>
        <dbReference type="Pfam" id="PF13399"/>
    </source>
</evidence>
<feature type="domain" description="LytR/CpsA/Psr regulator C-terminal" evidence="4">
    <location>
        <begin position="783"/>
        <end position="867"/>
    </location>
</feature>
<organism evidence="5 6">
    <name type="scientific">Halosaccharopolyspora lacisalsi</name>
    <dbReference type="NCBI Taxonomy" id="1000566"/>
    <lineage>
        <taxon>Bacteria</taxon>
        <taxon>Bacillati</taxon>
        <taxon>Actinomycetota</taxon>
        <taxon>Actinomycetes</taxon>
        <taxon>Pseudonocardiales</taxon>
        <taxon>Pseudonocardiaceae</taxon>
        <taxon>Halosaccharopolyspora</taxon>
    </lineage>
</organism>
<proteinExistence type="inferred from homology"/>
<dbReference type="EMBL" id="JACGWZ010000007">
    <property type="protein sequence ID" value="MBA8827252.1"/>
    <property type="molecule type" value="Genomic_DNA"/>
</dbReference>
<feature type="compositionally biased region" description="Low complexity" evidence="2">
    <location>
        <begin position="124"/>
        <end position="156"/>
    </location>
</feature>
<keyword evidence="6" id="KW-1185">Reference proteome</keyword>
<evidence type="ECO:0000313" key="6">
    <source>
        <dbReference type="Proteomes" id="UP000569329"/>
    </source>
</evidence>
<dbReference type="PANTHER" id="PTHR33392:SF6">
    <property type="entry name" value="POLYISOPRENYL-TEICHOIC ACID--PEPTIDOGLYCAN TEICHOIC ACID TRANSFERASE TAGU"/>
    <property type="match status" value="1"/>
</dbReference>
<feature type="compositionally biased region" description="Basic and acidic residues" evidence="2">
    <location>
        <begin position="740"/>
        <end position="750"/>
    </location>
</feature>
<name>A0A839DZ69_9PSEU</name>
<dbReference type="AlphaFoldDB" id="A0A839DZ69"/>
<feature type="compositionally biased region" description="Basic and acidic residues" evidence="2">
    <location>
        <begin position="382"/>
        <end position="395"/>
    </location>
</feature>
<gene>
    <name evidence="5" type="ORF">FHX42_004636</name>
</gene>
<evidence type="ECO:0000313" key="5">
    <source>
        <dbReference type="EMBL" id="MBA8827252.1"/>
    </source>
</evidence>
<feature type="compositionally biased region" description="Basic and acidic residues" evidence="2">
    <location>
        <begin position="1"/>
        <end position="19"/>
    </location>
</feature>
<feature type="region of interest" description="Disordered" evidence="2">
    <location>
        <begin position="870"/>
        <end position="898"/>
    </location>
</feature>
<dbReference type="RefSeq" id="WP_328796667.1">
    <property type="nucleotide sequence ID" value="NZ_JACGWZ010000007.1"/>
</dbReference>
<dbReference type="Gene3D" id="3.40.630.190">
    <property type="entry name" value="LCP protein"/>
    <property type="match status" value="1"/>
</dbReference>
<dbReference type="Proteomes" id="UP000569329">
    <property type="component" value="Unassembled WGS sequence"/>
</dbReference>
<reference evidence="5 6" key="1">
    <citation type="submission" date="2020-07" db="EMBL/GenBank/DDBJ databases">
        <title>Sequencing the genomes of 1000 actinobacteria strains.</title>
        <authorList>
            <person name="Klenk H.-P."/>
        </authorList>
    </citation>
    <scope>NUCLEOTIDE SEQUENCE [LARGE SCALE GENOMIC DNA]</scope>
    <source>
        <strain evidence="5 6">DSM 45975</strain>
    </source>
</reference>
<dbReference type="InterPro" id="IPR027381">
    <property type="entry name" value="LytR/CpsA/Psr_C"/>
</dbReference>
<dbReference type="NCBIfam" id="TIGR00350">
    <property type="entry name" value="lytR_cpsA_psr"/>
    <property type="match status" value="1"/>
</dbReference>
<comment type="caution">
    <text evidence="5">The sequence shown here is derived from an EMBL/GenBank/DDBJ whole genome shotgun (WGS) entry which is preliminary data.</text>
</comment>
<dbReference type="PRINTS" id="PR01217">
    <property type="entry name" value="PRICHEXTENSN"/>
</dbReference>
<feature type="region of interest" description="Disordered" evidence="2">
    <location>
        <begin position="737"/>
        <end position="783"/>
    </location>
</feature>
<feature type="compositionally biased region" description="Low complexity" evidence="2">
    <location>
        <begin position="757"/>
        <end position="777"/>
    </location>
</feature>
<protein>
    <submittedName>
        <fullName evidence="5">LCP family protein required for cell wall assembly</fullName>
    </submittedName>
</protein>
<evidence type="ECO:0000259" key="3">
    <source>
        <dbReference type="Pfam" id="PF03816"/>
    </source>
</evidence>
<feature type="region of interest" description="Disordered" evidence="2">
    <location>
        <begin position="1"/>
        <end position="327"/>
    </location>
</feature>